<dbReference type="InterPro" id="IPR019270">
    <property type="entry name" value="DUF2283"/>
</dbReference>
<evidence type="ECO:0000313" key="2">
    <source>
        <dbReference type="Proteomes" id="UP000189670"/>
    </source>
</evidence>
<dbReference type="EMBL" id="ATBP01001376">
    <property type="protein sequence ID" value="ETR67450.1"/>
    <property type="molecule type" value="Genomic_DNA"/>
</dbReference>
<organism evidence="1 2">
    <name type="scientific">Candidatus Magnetoglobus multicellularis str. Araruama</name>
    <dbReference type="NCBI Taxonomy" id="890399"/>
    <lineage>
        <taxon>Bacteria</taxon>
        <taxon>Pseudomonadati</taxon>
        <taxon>Thermodesulfobacteriota</taxon>
        <taxon>Desulfobacteria</taxon>
        <taxon>Desulfobacterales</taxon>
        <taxon>Desulfobacteraceae</taxon>
        <taxon>Candidatus Magnetoglobus</taxon>
    </lineage>
</organism>
<evidence type="ECO:0000313" key="1">
    <source>
        <dbReference type="EMBL" id="ETR67450.1"/>
    </source>
</evidence>
<dbReference type="Pfam" id="PF10049">
    <property type="entry name" value="DUF2283"/>
    <property type="match status" value="1"/>
</dbReference>
<accession>A0A1V1NXZ0</accession>
<proteinExistence type="predicted"/>
<dbReference type="Proteomes" id="UP000189670">
    <property type="component" value="Unassembled WGS sequence"/>
</dbReference>
<sequence length="91" mass="10530">MDASINEKPIITEYDTDEDIYYLCFSDKPREAIAEEAGEDVFVRFVPDTNEIVTIEFLNFRSRLENLFGKEFIFKGSEMPELLLAPQLSTI</sequence>
<dbReference type="AlphaFoldDB" id="A0A1V1NXZ0"/>
<name>A0A1V1NXZ0_9BACT</name>
<gene>
    <name evidence="1" type="ORF">OMM_11587</name>
</gene>
<evidence type="ECO:0008006" key="3">
    <source>
        <dbReference type="Google" id="ProtNLM"/>
    </source>
</evidence>
<comment type="caution">
    <text evidence="1">The sequence shown here is derived from an EMBL/GenBank/DDBJ whole genome shotgun (WGS) entry which is preliminary data.</text>
</comment>
<reference evidence="2" key="1">
    <citation type="submission" date="2012-11" db="EMBL/GenBank/DDBJ databases">
        <authorList>
            <person name="Lucero-Rivera Y.E."/>
            <person name="Tovar-Ramirez D."/>
        </authorList>
    </citation>
    <scope>NUCLEOTIDE SEQUENCE [LARGE SCALE GENOMIC DNA]</scope>
    <source>
        <strain evidence="2">Araruama</strain>
    </source>
</reference>
<protein>
    <recommendedName>
        <fullName evidence="3">DUF2283 domain-containing protein</fullName>
    </recommendedName>
</protein>